<dbReference type="AlphaFoldDB" id="A0A5M4FJL7"/>
<evidence type="ECO:0000256" key="2">
    <source>
        <dbReference type="ARBA" id="ARBA00023002"/>
    </source>
</evidence>
<keyword evidence="4" id="KW-1185">Reference proteome</keyword>
<dbReference type="PRINTS" id="PR00081">
    <property type="entry name" value="GDHRDH"/>
</dbReference>
<dbReference type="Gene3D" id="3.40.50.720">
    <property type="entry name" value="NAD(P)-binding Rossmann-like Domain"/>
    <property type="match status" value="1"/>
</dbReference>
<dbReference type="OrthoDB" id="3542748at2"/>
<reference evidence="3" key="1">
    <citation type="submission" date="2019-09" db="EMBL/GenBank/DDBJ databases">
        <authorList>
            <person name="Li J."/>
        </authorList>
    </citation>
    <scope>NUCLEOTIDE SEQUENCE [LARGE SCALE GENOMIC DNA]</scope>
    <source>
        <strain evidence="3">JCM 14732</strain>
    </source>
</reference>
<dbReference type="InterPro" id="IPR020904">
    <property type="entry name" value="Sc_DH/Rdtase_CS"/>
</dbReference>
<dbReference type="PANTHER" id="PTHR24321">
    <property type="entry name" value="DEHYDROGENASES, SHORT CHAIN"/>
    <property type="match status" value="1"/>
</dbReference>
<dbReference type="EMBL" id="SDPQ02000001">
    <property type="protein sequence ID" value="KAA1400251.1"/>
    <property type="molecule type" value="Genomic_DNA"/>
</dbReference>
<dbReference type="SUPFAM" id="SSF51735">
    <property type="entry name" value="NAD(P)-binding Rossmann-fold domains"/>
    <property type="match status" value="1"/>
</dbReference>
<dbReference type="PANTHER" id="PTHR24321:SF15">
    <property type="entry name" value="OXIDOREDUCTASE UCPA"/>
    <property type="match status" value="1"/>
</dbReference>
<dbReference type="PROSITE" id="PS00061">
    <property type="entry name" value="ADH_SHORT"/>
    <property type="match status" value="1"/>
</dbReference>
<evidence type="ECO:0000313" key="4">
    <source>
        <dbReference type="Proteomes" id="UP000380867"/>
    </source>
</evidence>
<dbReference type="FunFam" id="3.40.50.720:FF:000084">
    <property type="entry name" value="Short-chain dehydrogenase reductase"/>
    <property type="match status" value="1"/>
</dbReference>
<dbReference type="Pfam" id="PF13561">
    <property type="entry name" value="adh_short_C2"/>
    <property type="match status" value="1"/>
</dbReference>
<keyword evidence="2" id="KW-0560">Oxidoreductase</keyword>
<comment type="caution">
    <text evidence="3">The sequence shown here is derived from an EMBL/GenBank/DDBJ whole genome shotgun (WGS) entry which is preliminary data.</text>
</comment>
<evidence type="ECO:0000313" key="3">
    <source>
        <dbReference type="EMBL" id="KAA1400251.1"/>
    </source>
</evidence>
<sequence length="246" mass="25675">MNRFEQRSVLVTGGARGIGASHVRRFVDEGARVFFGDINDGAALADELGDAAQFHPLDVSSESSWVEFVGAAEAAHGPATVLVNNAAMLPEPRQITDLPLADWQRVLDVNLNGAFLGIKHAAPAMAAAGGGSIIVTSSALGMIGSPLLSGYVASKWALRGLTQTAALELARDGIRVNSVHPGYVRTPMNDGISEDNTRDYPVPRFAEPEEISAVVLFLASEDASFVTGAEYQVDGGATSGVVASIV</sequence>
<name>A0A5M4FJL7_9ACTN</name>
<dbReference type="InterPro" id="IPR036291">
    <property type="entry name" value="NAD(P)-bd_dom_sf"/>
</dbReference>
<dbReference type="Proteomes" id="UP000380867">
    <property type="component" value="Unassembled WGS sequence"/>
</dbReference>
<proteinExistence type="inferred from homology"/>
<dbReference type="InterPro" id="IPR002347">
    <property type="entry name" value="SDR_fam"/>
</dbReference>
<protein>
    <submittedName>
        <fullName evidence="3">SDR family oxidoreductase</fullName>
    </submittedName>
</protein>
<comment type="similarity">
    <text evidence="1">Belongs to the short-chain dehydrogenases/reductases (SDR) family.</text>
</comment>
<dbReference type="PRINTS" id="PR00080">
    <property type="entry name" value="SDRFAMILY"/>
</dbReference>
<accession>A0A5M4FJL7</accession>
<gene>
    <name evidence="3" type="ORF">ESP70_005875</name>
</gene>
<dbReference type="GO" id="GO:0016491">
    <property type="term" value="F:oxidoreductase activity"/>
    <property type="evidence" value="ECO:0007669"/>
    <property type="project" value="UniProtKB-KW"/>
</dbReference>
<dbReference type="RefSeq" id="WP_149688345.1">
    <property type="nucleotide sequence ID" value="NZ_SDPQ02000001.1"/>
</dbReference>
<organism evidence="3 4">
    <name type="scientific">Aeromicrobium ginsengisoli</name>
    <dbReference type="NCBI Taxonomy" id="363867"/>
    <lineage>
        <taxon>Bacteria</taxon>
        <taxon>Bacillati</taxon>
        <taxon>Actinomycetota</taxon>
        <taxon>Actinomycetes</taxon>
        <taxon>Propionibacteriales</taxon>
        <taxon>Nocardioidaceae</taxon>
        <taxon>Aeromicrobium</taxon>
    </lineage>
</organism>
<evidence type="ECO:0000256" key="1">
    <source>
        <dbReference type="ARBA" id="ARBA00006484"/>
    </source>
</evidence>